<name>A0A6B8RKX1_9BACL</name>
<dbReference type="KEGG" id="ppsc:EHS13_17195"/>
<dbReference type="AlphaFoldDB" id="A0A6B8RKX1"/>
<organism evidence="2 3">
    <name type="scientific">Paenibacillus psychroresistens</name>
    <dbReference type="NCBI Taxonomy" id="1778678"/>
    <lineage>
        <taxon>Bacteria</taxon>
        <taxon>Bacillati</taxon>
        <taxon>Bacillota</taxon>
        <taxon>Bacilli</taxon>
        <taxon>Bacillales</taxon>
        <taxon>Paenibacillaceae</taxon>
        <taxon>Paenibacillus</taxon>
    </lineage>
</organism>
<gene>
    <name evidence="2" type="ORF">EHS13_17195</name>
</gene>
<dbReference type="CDD" id="cd06587">
    <property type="entry name" value="VOC"/>
    <property type="match status" value="2"/>
</dbReference>
<dbReference type="InterPro" id="IPR004360">
    <property type="entry name" value="Glyas_Fos-R_dOase_dom"/>
</dbReference>
<keyword evidence="3" id="KW-1185">Reference proteome</keyword>
<dbReference type="RefSeq" id="WP_155701562.1">
    <property type="nucleotide sequence ID" value="NZ_CP034235.1"/>
</dbReference>
<dbReference type="PANTHER" id="PTHR36437">
    <property type="entry name" value="GLYOXALASE/BLEOMYCIN RESISTANCE PROTEIN/DIOXYGENASE"/>
    <property type="match status" value="1"/>
</dbReference>
<sequence length="253" mass="28886">MQTSNAQGSGIKSVGSAILHVRNLNLMVSWYGDILGTPITEIESETPYYVFEMINGVNLMLDDHRFMQDQAKHPIFMLNTMDIEASYNWAKQNEITINLEIQHVHPGLSYFNISDSEGNVMMIIQSNWVNPNSQQLNELDKPIVNHINSIVVPVTDLKRATEWYAHLLGHVIKPDRQTGGPIYWFDMENGTGVLLDDNRSNGYCEKYPTFMLKGPDIEEAYRFIVSKNIKTLTEVEFDNHFFISDPEGNSIII</sequence>
<evidence type="ECO:0000259" key="1">
    <source>
        <dbReference type="Pfam" id="PF00903"/>
    </source>
</evidence>
<dbReference type="Pfam" id="PF00903">
    <property type="entry name" value="Glyoxalase"/>
    <property type="match status" value="2"/>
</dbReference>
<dbReference type="EMBL" id="CP034235">
    <property type="protein sequence ID" value="QGQ96497.1"/>
    <property type="molecule type" value="Genomic_DNA"/>
</dbReference>
<evidence type="ECO:0000313" key="2">
    <source>
        <dbReference type="EMBL" id="QGQ96497.1"/>
    </source>
</evidence>
<dbReference type="InterPro" id="IPR029068">
    <property type="entry name" value="Glyas_Bleomycin-R_OHBP_Dase"/>
</dbReference>
<accession>A0A6B8RKX1</accession>
<reference evidence="3" key="1">
    <citation type="submission" date="2018-11" db="EMBL/GenBank/DDBJ databases">
        <title>Complete genome sequence of Paenibacillus sp. ML311-T8.</title>
        <authorList>
            <person name="Nam Y.-D."/>
            <person name="Kang J."/>
            <person name="Chung W.-H."/>
            <person name="Park Y.S."/>
        </authorList>
    </citation>
    <scope>NUCLEOTIDE SEQUENCE [LARGE SCALE GENOMIC DNA]</scope>
    <source>
        <strain evidence="3">ML311-T8</strain>
    </source>
</reference>
<dbReference type="Proteomes" id="UP000426246">
    <property type="component" value="Chromosome"/>
</dbReference>
<feature type="domain" description="Glyoxalase/fosfomycin resistance/dioxygenase" evidence="1">
    <location>
        <begin position="18"/>
        <end position="121"/>
    </location>
</feature>
<evidence type="ECO:0000313" key="3">
    <source>
        <dbReference type="Proteomes" id="UP000426246"/>
    </source>
</evidence>
<protein>
    <submittedName>
        <fullName evidence="2">VOC family protein</fullName>
    </submittedName>
</protein>
<dbReference type="SUPFAM" id="SSF54593">
    <property type="entry name" value="Glyoxalase/Bleomycin resistance protein/Dihydroxybiphenyl dioxygenase"/>
    <property type="match status" value="2"/>
</dbReference>
<dbReference type="Gene3D" id="3.10.180.10">
    <property type="entry name" value="2,3-Dihydroxybiphenyl 1,2-Dioxygenase, domain 1"/>
    <property type="match status" value="2"/>
</dbReference>
<feature type="domain" description="Glyoxalase/fosfomycin resistance/dioxygenase" evidence="1">
    <location>
        <begin position="147"/>
        <end position="251"/>
    </location>
</feature>
<dbReference type="PANTHER" id="PTHR36437:SF2">
    <property type="entry name" value="GLYOXALASE_BLEOMYCIN RESISTANCE PROTEIN_DIOXYGENASE"/>
    <property type="match status" value="1"/>
</dbReference>
<dbReference type="OrthoDB" id="2354281at2"/>
<proteinExistence type="predicted"/>